<name>A0A5B0RUN8_PUCGR</name>
<proteinExistence type="predicted"/>
<gene>
    <name evidence="2" type="ORF">PGT21_023324</name>
    <name evidence="3" type="ORF">PGTUg99_028704</name>
</gene>
<comment type="caution">
    <text evidence="3">The sequence shown here is derived from an EMBL/GenBank/DDBJ whole genome shotgun (WGS) entry which is preliminary data.</text>
</comment>
<evidence type="ECO:0000313" key="3">
    <source>
        <dbReference type="EMBL" id="KAA1129092.1"/>
    </source>
</evidence>
<organism evidence="3 5">
    <name type="scientific">Puccinia graminis f. sp. tritici</name>
    <dbReference type="NCBI Taxonomy" id="56615"/>
    <lineage>
        <taxon>Eukaryota</taxon>
        <taxon>Fungi</taxon>
        <taxon>Dikarya</taxon>
        <taxon>Basidiomycota</taxon>
        <taxon>Pucciniomycotina</taxon>
        <taxon>Pucciniomycetes</taxon>
        <taxon>Pucciniales</taxon>
        <taxon>Pucciniaceae</taxon>
        <taxon>Puccinia</taxon>
    </lineage>
</organism>
<protein>
    <submittedName>
        <fullName evidence="3">Uncharacterized protein</fullName>
    </submittedName>
</protein>
<feature type="region of interest" description="Disordered" evidence="1">
    <location>
        <begin position="59"/>
        <end position="78"/>
    </location>
</feature>
<dbReference type="AlphaFoldDB" id="A0A5B0RUN8"/>
<evidence type="ECO:0000313" key="5">
    <source>
        <dbReference type="Proteomes" id="UP000325313"/>
    </source>
</evidence>
<dbReference type="Proteomes" id="UP000324748">
    <property type="component" value="Unassembled WGS sequence"/>
</dbReference>
<dbReference type="EMBL" id="VSWC01000079">
    <property type="protein sequence ID" value="KAA1094496.1"/>
    <property type="molecule type" value="Genomic_DNA"/>
</dbReference>
<dbReference type="EMBL" id="VDEP01000138">
    <property type="protein sequence ID" value="KAA1129092.1"/>
    <property type="molecule type" value="Genomic_DNA"/>
</dbReference>
<evidence type="ECO:0000313" key="4">
    <source>
        <dbReference type="Proteomes" id="UP000324748"/>
    </source>
</evidence>
<sequence>MLRNEPNSLLSPAILTQSVRKTCSGGLNAPNGKFWSSGSTTPQSPLMYGAADCGMAKSPDPAPSYVNPKETPKPVPRVPVCRCGRPP</sequence>
<evidence type="ECO:0000313" key="2">
    <source>
        <dbReference type="EMBL" id="KAA1094496.1"/>
    </source>
</evidence>
<accession>A0A5B0RUN8</accession>
<reference evidence="4 5" key="1">
    <citation type="submission" date="2019-05" db="EMBL/GenBank/DDBJ databases">
        <title>Emergence of the Ug99 lineage of the wheat stem rust pathogen through somatic hybridization.</title>
        <authorList>
            <person name="Li F."/>
            <person name="Upadhyaya N.M."/>
            <person name="Sperschneider J."/>
            <person name="Matny O."/>
            <person name="Nguyen-Phuc H."/>
            <person name="Mago R."/>
            <person name="Raley C."/>
            <person name="Miller M.E."/>
            <person name="Silverstein K.A.T."/>
            <person name="Henningsen E."/>
            <person name="Hirsch C.D."/>
            <person name="Visser B."/>
            <person name="Pretorius Z.A."/>
            <person name="Steffenson B.J."/>
            <person name="Schwessinger B."/>
            <person name="Dodds P.N."/>
            <person name="Figueroa M."/>
        </authorList>
    </citation>
    <scope>NUCLEOTIDE SEQUENCE [LARGE SCALE GENOMIC DNA]</scope>
    <source>
        <strain evidence="2">21-0</strain>
        <strain evidence="3 5">Ug99</strain>
    </source>
</reference>
<evidence type="ECO:0000256" key="1">
    <source>
        <dbReference type="SAM" id="MobiDB-lite"/>
    </source>
</evidence>
<keyword evidence="4" id="KW-1185">Reference proteome</keyword>
<dbReference type="Proteomes" id="UP000325313">
    <property type="component" value="Unassembled WGS sequence"/>
</dbReference>